<sequence length="104" mass="11749">MGSPIQRDVFAFPFCRWLDPCNPPRDRLYMADASPILPPTTRSPWSERPCPCCRRRSMPRAATDPLARPPAATVPFVLSPSAIRFLPRPRLHAIGVIERPSSRQ</sequence>
<organism evidence="1">
    <name type="scientific">Octopus bimaculoides</name>
    <name type="common">California two-spotted octopus</name>
    <dbReference type="NCBI Taxonomy" id="37653"/>
    <lineage>
        <taxon>Eukaryota</taxon>
        <taxon>Metazoa</taxon>
        <taxon>Spiralia</taxon>
        <taxon>Lophotrochozoa</taxon>
        <taxon>Mollusca</taxon>
        <taxon>Cephalopoda</taxon>
        <taxon>Coleoidea</taxon>
        <taxon>Octopodiformes</taxon>
        <taxon>Octopoda</taxon>
        <taxon>Incirrata</taxon>
        <taxon>Octopodidae</taxon>
        <taxon>Octopus</taxon>
    </lineage>
</organism>
<gene>
    <name evidence="1" type="ORF">OCBIM_22025024mg</name>
</gene>
<reference evidence="1" key="1">
    <citation type="submission" date="2015-07" db="EMBL/GenBank/DDBJ databases">
        <title>MeaNS - Measles Nucleotide Surveillance Program.</title>
        <authorList>
            <person name="Tran T."/>
            <person name="Druce J."/>
        </authorList>
    </citation>
    <scope>NUCLEOTIDE SEQUENCE</scope>
    <source>
        <strain evidence="1">UCB-OBI-ISO-001</strain>
        <tissue evidence="1">Gonad</tissue>
    </source>
</reference>
<name>A0A0L8IBU0_OCTBM</name>
<dbReference type="EMBL" id="KQ416136">
    <property type="protein sequence ID" value="KOF98490.1"/>
    <property type="molecule type" value="Genomic_DNA"/>
</dbReference>
<evidence type="ECO:0000313" key="1">
    <source>
        <dbReference type="EMBL" id="KOF98490.1"/>
    </source>
</evidence>
<proteinExistence type="predicted"/>
<accession>A0A0L8IBU0</accession>
<dbReference type="AlphaFoldDB" id="A0A0L8IBU0"/>
<protein>
    <submittedName>
        <fullName evidence="1">Uncharacterized protein</fullName>
    </submittedName>
</protein>